<dbReference type="SUPFAM" id="SSF47144">
    <property type="entry name" value="HSC20 (HSCB), C-terminal oligomerisation domain"/>
    <property type="match status" value="1"/>
</dbReference>
<evidence type="ECO:0000256" key="1">
    <source>
        <dbReference type="ARBA" id="ARBA00010476"/>
    </source>
</evidence>
<keyword evidence="6" id="KW-1185">Reference proteome</keyword>
<dbReference type="NCBIfam" id="TIGR00714">
    <property type="entry name" value="hscB"/>
    <property type="match status" value="1"/>
</dbReference>
<dbReference type="EMBL" id="JAPQKL010000006">
    <property type="protein sequence ID" value="KAJ5124582.1"/>
    <property type="molecule type" value="Genomic_DNA"/>
</dbReference>
<dbReference type="Proteomes" id="UP001149079">
    <property type="component" value="Unassembled WGS sequence"/>
</dbReference>
<dbReference type="GO" id="GO:0005739">
    <property type="term" value="C:mitochondrion"/>
    <property type="evidence" value="ECO:0007669"/>
    <property type="project" value="TreeGrafter"/>
</dbReference>
<feature type="domain" description="J" evidence="4">
    <location>
        <begin position="94"/>
        <end position="172"/>
    </location>
</feature>
<dbReference type="InterPro" id="IPR036386">
    <property type="entry name" value="HscB_C_sf"/>
</dbReference>
<dbReference type="PANTHER" id="PTHR14021">
    <property type="entry name" value="IRON-SULFUR CLUSTER CO-CHAPERONE PROTEIN HSCB"/>
    <property type="match status" value="1"/>
</dbReference>
<dbReference type="Pfam" id="PF07743">
    <property type="entry name" value="HSCB_C"/>
    <property type="match status" value="1"/>
</dbReference>
<reference evidence="5" key="1">
    <citation type="submission" date="2022-11" db="EMBL/GenBank/DDBJ databases">
        <authorList>
            <person name="Petersen C."/>
        </authorList>
    </citation>
    <scope>NUCLEOTIDE SEQUENCE</scope>
    <source>
        <strain evidence="5">IBT 22155</strain>
    </source>
</reference>
<name>A0A9W9GN96_9EURO</name>
<dbReference type="Gene3D" id="1.10.287.110">
    <property type="entry name" value="DnaJ domain"/>
    <property type="match status" value="1"/>
</dbReference>
<keyword evidence="2" id="KW-0143">Chaperone</keyword>
<accession>A0A9W9GN96</accession>
<dbReference type="InterPro" id="IPR004640">
    <property type="entry name" value="HscB"/>
</dbReference>
<evidence type="ECO:0000256" key="3">
    <source>
        <dbReference type="SAM" id="MobiDB-lite"/>
    </source>
</evidence>
<dbReference type="AlphaFoldDB" id="A0A9W9GN96"/>
<dbReference type="GeneID" id="81408321"/>
<dbReference type="GO" id="GO:0051259">
    <property type="term" value="P:protein complex oligomerization"/>
    <property type="evidence" value="ECO:0007669"/>
    <property type="project" value="InterPro"/>
</dbReference>
<dbReference type="InterPro" id="IPR036869">
    <property type="entry name" value="J_dom_sf"/>
</dbReference>
<dbReference type="Gene3D" id="1.20.1280.20">
    <property type="entry name" value="HscB, C-terminal domain"/>
    <property type="match status" value="1"/>
</dbReference>
<dbReference type="SUPFAM" id="SSF46565">
    <property type="entry name" value="Chaperone J-domain"/>
    <property type="match status" value="1"/>
</dbReference>
<organism evidence="5 6">
    <name type="scientific">Penicillium bovifimosum</name>
    <dbReference type="NCBI Taxonomy" id="126998"/>
    <lineage>
        <taxon>Eukaryota</taxon>
        <taxon>Fungi</taxon>
        <taxon>Dikarya</taxon>
        <taxon>Ascomycota</taxon>
        <taxon>Pezizomycotina</taxon>
        <taxon>Eurotiomycetes</taxon>
        <taxon>Eurotiomycetidae</taxon>
        <taxon>Eurotiales</taxon>
        <taxon>Aspergillaceae</taxon>
        <taxon>Penicillium</taxon>
    </lineage>
</organism>
<feature type="compositionally biased region" description="Polar residues" evidence="3">
    <location>
        <begin position="56"/>
        <end position="69"/>
    </location>
</feature>
<feature type="compositionally biased region" description="Low complexity" evidence="3">
    <location>
        <begin position="70"/>
        <end position="82"/>
    </location>
</feature>
<dbReference type="OrthoDB" id="448954at2759"/>
<dbReference type="CDD" id="cd06257">
    <property type="entry name" value="DnaJ"/>
    <property type="match status" value="1"/>
</dbReference>
<evidence type="ECO:0000313" key="6">
    <source>
        <dbReference type="Proteomes" id="UP001149079"/>
    </source>
</evidence>
<dbReference type="GO" id="GO:0051087">
    <property type="term" value="F:protein-folding chaperone binding"/>
    <property type="evidence" value="ECO:0007669"/>
    <property type="project" value="InterPro"/>
</dbReference>
<dbReference type="InterPro" id="IPR001623">
    <property type="entry name" value="DnaJ_domain"/>
</dbReference>
<dbReference type="InterPro" id="IPR009073">
    <property type="entry name" value="HscB_oligo_C"/>
</dbReference>
<evidence type="ECO:0000256" key="2">
    <source>
        <dbReference type="ARBA" id="ARBA00023186"/>
    </source>
</evidence>
<comment type="caution">
    <text evidence="5">The sequence shown here is derived from an EMBL/GenBank/DDBJ whole genome shotgun (WGS) entry which is preliminary data.</text>
</comment>
<feature type="region of interest" description="Disordered" evidence="3">
    <location>
        <begin position="56"/>
        <end position="84"/>
    </location>
</feature>
<protein>
    <recommendedName>
        <fullName evidence="4">J domain-containing protein</fullName>
    </recommendedName>
</protein>
<dbReference type="RefSeq" id="XP_056518981.1">
    <property type="nucleotide sequence ID" value="XM_056669151.1"/>
</dbReference>
<gene>
    <name evidence="5" type="ORF">N7515_008407</name>
</gene>
<dbReference type="GO" id="GO:0044571">
    <property type="term" value="P:[2Fe-2S] cluster assembly"/>
    <property type="evidence" value="ECO:0007669"/>
    <property type="project" value="InterPro"/>
</dbReference>
<dbReference type="PROSITE" id="PS50076">
    <property type="entry name" value="DNAJ_2"/>
    <property type="match status" value="1"/>
</dbReference>
<comment type="similarity">
    <text evidence="1">Belongs to the HscB family.</text>
</comment>
<proteinExistence type="inferred from homology"/>
<dbReference type="GO" id="GO:0001671">
    <property type="term" value="F:ATPase activator activity"/>
    <property type="evidence" value="ECO:0007669"/>
    <property type="project" value="InterPro"/>
</dbReference>
<reference evidence="5" key="2">
    <citation type="journal article" date="2023" name="IMA Fungus">
        <title>Comparative genomic study of the Penicillium genus elucidates a diverse pangenome and 15 lateral gene transfer events.</title>
        <authorList>
            <person name="Petersen C."/>
            <person name="Sorensen T."/>
            <person name="Nielsen M.R."/>
            <person name="Sondergaard T.E."/>
            <person name="Sorensen J.L."/>
            <person name="Fitzpatrick D.A."/>
            <person name="Frisvad J.C."/>
            <person name="Nielsen K.L."/>
        </authorList>
    </citation>
    <scope>NUCLEOTIDE SEQUENCE</scope>
    <source>
        <strain evidence="5">IBT 22155</strain>
    </source>
</reference>
<evidence type="ECO:0000313" key="5">
    <source>
        <dbReference type="EMBL" id="KAJ5124582.1"/>
    </source>
</evidence>
<sequence>MAMAFRSQRIIRHVCRTVTLRPLSGPCPSSNISQDARAVRQSRSLPARALTTLSTRQSIIKQSPRLQTRSASSNSSPSTEQSEVTFAGAPDITNHYTIFPKTLSAGPPPASQFKISTSDLRREFLQLQGLVHPDKYPNGVQKQQAEALSARINEAYRTLLDPLQRAQYILREWHGIDVTAEDGASKHALDPETLMEVMEVQETIEAVGASAEGETQINALKKENELRVAECVESLGAAFDKGDVEAARLECIRLRFWYSVGEGLREWEPGNTEIRLTHTG</sequence>
<dbReference type="FunFam" id="1.20.1280.20:FF:000006">
    <property type="entry name" value="DnaJ domain protein"/>
    <property type="match status" value="1"/>
</dbReference>
<dbReference type="PANTHER" id="PTHR14021:SF15">
    <property type="entry name" value="IRON-SULFUR CLUSTER CO-CHAPERONE PROTEIN HSCB"/>
    <property type="match status" value="1"/>
</dbReference>
<dbReference type="SMART" id="SM00271">
    <property type="entry name" value="DnaJ"/>
    <property type="match status" value="1"/>
</dbReference>
<evidence type="ECO:0000259" key="4">
    <source>
        <dbReference type="PROSITE" id="PS50076"/>
    </source>
</evidence>